<name>A0AAU6P6D5_9FLAO</name>
<dbReference type="RefSeq" id="WP_338732044.1">
    <property type="nucleotide sequence ID" value="NZ_CP136924.1"/>
</dbReference>
<reference evidence="2 3" key="1">
    <citation type="submission" date="2023-10" db="EMBL/GenBank/DDBJ databases">
        <title>Culture-based analysis of two novel bacteria associated with mangrove crab gills.</title>
        <authorList>
            <person name="Yang X."/>
            <person name="Garuglieri E."/>
            <person name="Van Goethem M.W."/>
            <person name="Fusi M."/>
            <person name="Marasco R."/>
            <person name="Daffonchio D.G."/>
        </authorList>
    </citation>
    <scope>NUCLEOTIDE SEQUENCE</scope>
    <source>
        <strain evidence="2">UG2-1</strain>
        <strain evidence="1">UG2-2</strain>
        <strain evidence="3">UG2_2</strain>
    </source>
</reference>
<accession>A0AAU6P6D5</accession>
<dbReference type="Proteomes" id="UP001368318">
    <property type="component" value="Chromosome"/>
</dbReference>
<dbReference type="SUPFAM" id="SSF53098">
    <property type="entry name" value="Ribonuclease H-like"/>
    <property type="match status" value="1"/>
</dbReference>
<keyword evidence="3" id="KW-1185">Reference proteome</keyword>
<sequence length="70" mass="8131">MLIPIVFSKIYILLNPKASYTQFAEDNNITMSMTEQYAPYENAIAERINRTLKCEYGLKQTIKNTELPKN</sequence>
<dbReference type="AlphaFoldDB" id="A0AAU6P6D5"/>
<evidence type="ECO:0000313" key="3">
    <source>
        <dbReference type="Proteomes" id="UP001368318"/>
    </source>
</evidence>
<dbReference type="GO" id="GO:0003676">
    <property type="term" value="F:nucleic acid binding"/>
    <property type="evidence" value="ECO:0007669"/>
    <property type="project" value="InterPro"/>
</dbReference>
<dbReference type="EMBL" id="CP136924">
    <property type="protein sequence ID" value="WXA01917.1"/>
    <property type="molecule type" value="Genomic_DNA"/>
</dbReference>
<protein>
    <recommendedName>
        <fullName evidence="4">Integrase catalytic domain-containing protein</fullName>
    </recommendedName>
</protein>
<dbReference type="InterPro" id="IPR012337">
    <property type="entry name" value="RNaseH-like_sf"/>
</dbReference>
<proteinExistence type="predicted"/>
<dbReference type="EMBL" id="CP136925">
    <property type="protein sequence ID" value="WXA12922.1"/>
    <property type="molecule type" value="Genomic_DNA"/>
</dbReference>
<dbReference type="InterPro" id="IPR036397">
    <property type="entry name" value="RNaseH_sf"/>
</dbReference>
<organism evidence="2">
    <name type="scientific">Mangrovimonas cancribranchiae</name>
    <dbReference type="NCBI Taxonomy" id="3080055"/>
    <lineage>
        <taxon>Bacteria</taxon>
        <taxon>Pseudomonadati</taxon>
        <taxon>Bacteroidota</taxon>
        <taxon>Flavobacteriia</taxon>
        <taxon>Flavobacteriales</taxon>
        <taxon>Flavobacteriaceae</taxon>
        <taxon>Mangrovimonas</taxon>
    </lineage>
</organism>
<dbReference type="Gene3D" id="3.30.420.10">
    <property type="entry name" value="Ribonuclease H-like superfamily/Ribonuclease H"/>
    <property type="match status" value="1"/>
</dbReference>
<gene>
    <name evidence="2" type="ORF">R3L15_12450</name>
    <name evidence="1" type="ORF">R3L16_09140</name>
</gene>
<evidence type="ECO:0008006" key="4">
    <source>
        <dbReference type="Google" id="ProtNLM"/>
    </source>
</evidence>
<evidence type="ECO:0000313" key="1">
    <source>
        <dbReference type="EMBL" id="WXA01917.1"/>
    </source>
</evidence>
<evidence type="ECO:0000313" key="2">
    <source>
        <dbReference type="EMBL" id="WXA12922.1"/>
    </source>
</evidence>
<dbReference type="KEGG" id="mcaa:R3L15_12450"/>